<comment type="subcellular location">
    <subcellularLocation>
        <location evidence="1 11 12">Nucleus</location>
    </subcellularLocation>
</comment>
<keyword evidence="10 11" id="KW-0539">Nucleus</keyword>
<dbReference type="SMART" id="SM01109">
    <property type="entry name" value="CUT"/>
    <property type="match status" value="3"/>
</dbReference>
<feature type="compositionally biased region" description="Polar residues" evidence="15">
    <location>
        <begin position="1747"/>
        <end position="1756"/>
    </location>
</feature>
<feature type="region of interest" description="Disordered" evidence="15">
    <location>
        <begin position="2128"/>
        <end position="2186"/>
    </location>
</feature>
<organism evidence="18 19">
    <name type="scientific">Electrophorus voltai</name>
    <dbReference type="NCBI Taxonomy" id="2609070"/>
    <lineage>
        <taxon>Eukaryota</taxon>
        <taxon>Metazoa</taxon>
        <taxon>Chordata</taxon>
        <taxon>Craniata</taxon>
        <taxon>Vertebrata</taxon>
        <taxon>Euteleostomi</taxon>
        <taxon>Actinopterygii</taxon>
        <taxon>Neopterygii</taxon>
        <taxon>Teleostei</taxon>
        <taxon>Ostariophysi</taxon>
        <taxon>Gymnotiformes</taxon>
        <taxon>Gymnotoidei</taxon>
        <taxon>Gymnotidae</taxon>
        <taxon>Electrophorus</taxon>
    </lineage>
</organism>
<feature type="domain" description="Homeobox" evidence="16">
    <location>
        <begin position="2056"/>
        <end position="2116"/>
    </location>
</feature>
<dbReference type="PANTHER" id="PTHR14043">
    <property type="entry name" value="CCAAT DISPLACEMENT PROTEIN-RELATED"/>
    <property type="match status" value="1"/>
</dbReference>
<evidence type="ECO:0000256" key="13">
    <source>
        <dbReference type="RuleBase" id="RU361129"/>
    </source>
</evidence>
<dbReference type="GO" id="GO:0005634">
    <property type="term" value="C:nucleus"/>
    <property type="evidence" value="ECO:0007669"/>
    <property type="project" value="UniProtKB-SubCell"/>
</dbReference>
<feature type="domain" description="CUT" evidence="17">
    <location>
        <begin position="1776"/>
        <end position="1863"/>
    </location>
</feature>
<feature type="region of interest" description="Disordered" evidence="15">
    <location>
        <begin position="1553"/>
        <end position="1573"/>
    </location>
</feature>
<evidence type="ECO:0000256" key="1">
    <source>
        <dbReference type="ARBA" id="ARBA00004123"/>
    </source>
</evidence>
<feature type="region of interest" description="Disordered" evidence="15">
    <location>
        <begin position="624"/>
        <end position="703"/>
    </location>
</feature>
<sequence length="2252" mass="249480">MHVVRVRHTRPSQYSQHRKLTQHRLDVGVASTRCRALFTADNTPPGSRHRAGHGTQGPAHTRDAGVRTADSGSCWTRNVPEAPHIPEYEARLDTSPPPPKPPSEDEPLHRIRVGRAPEPLGPAPATGGRNSASHRALCPWPQDRTINRLLAQTERGLSALSRLRDANGHASSEMPITVYSACCGINRPRVKMRISEACGWEQSLPAEEKEIFLVLFLGLLMQKVIGLHAEHRTLAHLMCSCISSQKELDATTTALASRQNENQQSRKKLLDQTRELKKNTPKDLRKQIAPLLKSLQTEVQTVCCVLKIDALCKRNRESETAFLSVYKRLIDVPDPVSVLEAAQQFQLTVRRMHDVEMDNPKLQDKLQEYDREVTQVKGHEVTIEALTQHLEHYEQFLSMQSGGEESEAEPQTDAAQHPTNYADKESQLQESLSSEVLSTALKDTQAELQELKAKYDEESRTKASEVEAMMADVQRANQRAEAAERETESLREQLVNASSSLQPASQVHTAPDMEQAVEVVSCSSLGAELRAKEQEVERLSDDVQRLQDNLAQLSDLTANQISQLQQQLSSKEAHLKQLEEKLQAQSDYDEVKRELSVLRSMELSSSEPPAAQDSARPLELLSPGTELSQQDDGVVIRPVNDDLNGSAGHKARVSPACSPQPLPATPVNPTLRQPSPPPPSPQLLMRTGTATSESAASASGAHPFSPTGVGPDFFSPAMASVATGFAPLAGKMALTSLLQRQLMQSFYTKALQESSPGAGLFCPPAYTPSPLPPASAPSPDAGGTAPSPSQSEGAGGASDCEDVDTAEIARQVKEQLIKHNIGQRVFGHYVLGLSQGSVSEILARPKPWSKLTIRGKEPFHKMKQFLADEQNILALRSIQGRQRGEWPRPSDRQRVAQVLSRTDANGKRDTVTVEYELRLWSETVTVEHVIRLVRNSDCGTRDQTLGRYSDCGTGDQTLVRNSDCRTRAQTLVRNSDCGTRDQTLVRYSDCGTGDQTLVRNSDCRTRAQTLIRYSDCRTRAQTLVRNSDCRTRAQTLVRYSDCRTRAQTLVRYSECGTRAQTLVRYSDCRTRAQTLVRYSECGTRDQTLVRYSDCGTRAHTLVRYSDCGTRDQTLIRYSDCRIRAQTLVRYSDCGTRAHTLVRYSDCGTRDQTLIRYSDCGTGDQTLVRNSDCRTRAQTLVRNSDCRTRAQTLVRNSDCRTRAQTLVRYSDCRTRAQTLVRYSECGTRAQTLVRYSDCRTRAQTLVRYSECGTRDQTLVRYSDCGTRAHTLVRYSDCGTRDQTLIRYSDCRIRAQTLVRNSDCGTRAQTLVRYSDCGTGDQTLVRNSDCRTRAQTLIRYSDCRTRAQTLVRNSDCRTRAQTLVRYSECGTRAQTLVRYSDCRTRAHTLVRYSDCGTRDQTLIRYSDCRIRAQTLVRYSDCGTRDQTLVRNSDCGTRAQTLVRYSDCGTCDQTDRVTVEHVLRHWSETVTVEHVIRLVRNSDCGTGDQTLVRYSDCGTRAQTENPGQNLSRVFQDAQKRRAGSSWPGNITTRIRTPESGSEEAVKSVLEQAKRELQVQKESTQPPPSSYSSDENMRSIREQAHREMEAQQAALAQSDLPLLGSKLLASPLSGLPYSQLALSLKKPPTSPLMDLRSSVKQENDAAVDGGARLCRGGGAGWREQWWNTIRPARRGAGRPPASEDLRSQDNSKEVELLTVERAVEKPPRLGSAPPTGPASLLLSQRDWPSDVSPFCSSSELSAQMPNGPDTARSSPLTNSSPLPALAKAAKPAVTPLTPEQYEHFMYQEVDTVELTQQVKDKLAKNGICQRVFGEKVLGLSQGSVSDMLSRPKHWSKLTQKGREPFIRMQLWLSGELPHTQLRLQELTPRTSASCSPAPESPVSSAGESVKSQPEKHGETQAPPDPCEPSQCQPDTPLPPPAPGHAGLSVQEMVAVSPELDTYAITKKVKEVLTDNNLGQRLFGESVLGLTQGSVSDLLARPKPWHKLSLKGREPFVRMQLWLSDPHSVDKLTEMKRLEKKVCVKRRHSSVSESAVLESAVCAGECSEAGSPQPLPREPQAQLKKPRVVLAPEEKEALKRAYQQKPYPSPKTIEELASQLGLKTSTVINWFHNYRSRIRRELFIEEIQAAAGEGGEKGVAEGKGVAEAESSCDGTESDSTAESNTSRAPGLEEGGGPADRPHPHQDAEQGTSRHVGTFADATMIFPESSALSAPVAAAMARNPKDSSLRRKKAANLNSIIHRLERAANREEPNVWEF</sequence>
<evidence type="ECO:0000256" key="11">
    <source>
        <dbReference type="PROSITE-ProRule" id="PRU00108"/>
    </source>
</evidence>
<evidence type="ECO:0000259" key="17">
    <source>
        <dbReference type="PROSITE" id="PS51042"/>
    </source>
</evidence>
<evidence type="ECO:0000256" key="7">
    <source>
        <dbReference type="ARBA" id="ARBA00023125"/>
    </source>
</evidence>
<dbReference type="Gene3D" id="1.10.10.60">
    <property type="entry name" value="Homeodomain-like"/>
    <property type="match status" value="1"/>
</dbReference>
<dbReference type="SMART" id="SM00389">
    <property type="entry name" value="HOX"/>
    <property type="match status" value="1"/>
</dbReference>
<feature type="domain" description="CUT" evidence="17">
    <location>
        <begin position="1926"/>
        <end position="2013"/>
    </location>
</feature>
<keyword evidence="6 14" id="KW-0175">Coiled coil</keyword>
<feature type="region of interest" description="Disordered" evidence="15">
    <location>
        <begin position="1667"/>
        <end position="1758"/>
    </location>
</feature>
<evidence type="ECO:0000256" key="14">
    <source>
        <dbReference type="SAM" id="Coils"/>
    </source>
</evidence>
<evidence type="ECO:0000256" key="2">
    <source>
        <dbReference type="ARBA" id="ARBA00008190"/>
    </source>
</evidence>
<feature type="compositionally biased region" description="Low complexity" evidence="15">
    <location>
        <begin position="777"/>
        <end position="789"/>
    </location>
</feature>
<reference evidence="18" key="1">
    <citation type="submission" date="2023-03" db="EMBL/GenBank/DDBJ databases">
        <title>Electrophorus voltai genome.</title>
        <authorList>
            <person name="Bian C."/>
        </authorList>
    </citation>
    <scope>NUCLEOTIDE SEQUENCE</scope>
    <source>
        <strain evidence="18">CB-2022</strain>
        <tissue evidence="18">Muscle</tissue>
    </source>
</reference>
<feature type="region of interest" description="Disordered" evidence="15">
    <location>
        <begin position="39"/>
        <end position="136"/>
    </location>
</feature>
<dbReference type="Proteomes" id="UP001239994">
    <property type="component" value="Unassembled WGS sequence"/>
</dbReference>
<dbReference type="EMBL" id="JAROKS010000010">
    <property type="protein sequence ID" value="KAK1800679.1"/>
    <property type="molecule type" value="Genomic_DNA"/>
</dbReference>
<keyword evidence="9 13" id="KW-0804">Transcription</keyword>
<dbReference type="InterPro" id="IPR010982">
    <property type="entry name" value="Lambda_DNA-bd_dom_sf"/>
</dbReference>
<dbReference type="GO" id="GO:0000981">
    <property type="term" value="F:DNA-binding transcription factor activity, RNA polymerase II-specific"/>
    <property type="evidence" value="ECO:0007669"/>
    <property type="project" value="InterPro"/>
</dbReference>
<feature type="compositionally biased region" description="Low complexity" evidence="15">
    <location>
        <begin position="682"/>
        <end position="701"/>
    </location>
</feature>
<feature type="compositionally biased region" description="Polar residues" evidence="15">
    <location>
        <begin position="1877"/>
        <end position="1887"/>
    </location>
</feature>
<dbReference type="InterPro" id="IPR003350">
    <property type="entry name" value="CUT_dom"/>
</dbReference>
<dbReference type="FunFam" id="1.10.260.40:FF:000010">
    <property type="entry name" value="Cut-like homeobox 1a"/>
    <property type="match status" value="1"/>
</dbReference>
<evidence type="ECO:0000256" key="9">
    <source>
        <dbReference type="ARBA" id="ARBA00023163"/>
    </source>
</evidence>
<evidence type="ECO:0000256" key="8">
    <source>
        <dbReference type="ARBA" id="ARBA00023155"/>
    </source>
</evidence>
<dbReference type="PANTHER" id="PTHR14043:SF4">
    <property type="entry name" value="HOMEOBOX PROTEIN CUT-LIKE 1"/>
    <property type="match status" value="1"/>
</dbReference>
<feature type="compositionally biased region" description="Pro residues" evidence="15">
    <location>
        <begin position="765"/>
        <end position="776"/>
    </location>
</feature>
<dbReference type="PROSITE" id="PS50071">
    <property type="entry name" value="HOMEOBOX_2"/>
    <property type="match status" value="1"/>
</dbReference>
<keyword evidence="5 13" id="KW-0805">Transcription regulation</keyword>
<name>A0AAD8ZL44_9TELE</name>
<evidence type="ECO:0000256" key="3">
    <source>
        <dbReference type="ARBA" id="ARBA00022553"/>
    </source>
</evidence>
<feature type="coiled-coil region" evidence="14">
    <location>
        <begin position="434"/>
        <end position="588"/>
    </location>
</feature>
<evidence type="ECO:0000313" key="18">
    <source>
        <dbReference type="EMBL" id="KAK1800679.1"/>
    </source>
</evidence>
<accession>A0AAD8ZL44</accession>
<dbReference type="GO" id="GO:0000977">
    <property type="term" value="F:RNA polymerase II transcription regulatory region sequence-specific DNA binding"/>
    <property type="evidence" value="ECO:0007669"/>
    <property type="project" value="TreeGrafter"/>
</dbReference>
<keyword evidence="19" id="KW-1185">Reference proteome</keyword>
<dbReference type="PROSITE" id="PS00027">
    <property type="entry name" value="HOMEOBOX_1"/>
    <property type="match status" value="1"/>
</dbReference>
<keyword evidence="3" id="KW-0597">Phosphoprotein</keyword>
<feature type="compositionally biased region" description="Basic and acidic residues" evidence="15">
    <location>
        <begin position="1677"/>
        <end position="1691"/>
    </location>
</feature>
<feature type="DNA-binding region" description="Homeobox" evidence="11">
    <location>
        <begin position="2058"/>
        <end position="2117"/>
    </location>
</feature>
<evidence type="ECO:0000256" key="10">
    <source>
        <dbReference type="ARBA" id="ARBA00023242"/>
    </source>
</evidence>
<feature type="region of interest" description="Disordered" evidence="15">
    <location>
        <begin position="400"/>
        <end position="432"/>
    </location>
</feature>
<comment type="caution">
    <text evidence="18">The sequence shown here is derived from an EMBL/GenBank/DDBJ whole genome shotgun (WGS) entry which is preliminary data.</text>
</comment>
<dbReference type="InterPro" id="IPR057476">
    <property type="entry name" value="Cux_N"/>
</dbReference>
<dbReference type="InterPro" id="IPR001356">
    <property type="entry name" value="HD"/>
</dbReference>
<dbReference type="Pfam" id="PF25398">
    <property type="entry name" value="CUX1_N"/>
    <property type="match status" value="1"/>
</dbReference>
<dbReference type="InterPro" id="IPR009057">
    <property type="entry name" value="Homeodomain-like_sf"/>
</dbReference>
<feature type="compositionally biased region" description="Polar residues" evidence="15">
    <location>
        <begin position="2147"/>
        <end position="2162"/>
    </location>
</feature>
<dbReference type="InterPro" id="IPR017970">
    <property type="entry name" value="Homeobox_CS"/>
</dbReference>
<keyword evidence="8 11" id="KW-0371">Homeobox</keyword>
<evidence type="ECO:0000256" key="4">
    <source>
        <dbReference type="ARBA" id="ARBA00022737"/>
    </source>
</evidence>
<feature type="domain" description="CUT" evidence="17">
    <location>
        <begin position="794"/>
        <end position="881"/>
    </location>
</feature>
<feature type="region of interest" description="Disordered" evidence="15">
    <location>
        <begin position="1864"/>
        <end position="1922"/>
    </location>
</feature>
<keyword evidence="4" id="KW-0677">Repeat</keyword>
<proteinExistence type="inferred from homology"/>
<comment type="similarity">
    <text evidence="2 13">Belongs to the CUT homeobox family.</text>
</comment>
<dbReference type="Pfam" id="PF00046">
    <property type="entry name" value="Homeodomain"/>
    <property type="match status" value="1"/>
</dbReference>
<evidence type="ECO:0000259" key="16">
    <source>
        <dbReference type="PROSITE" id="PS50071"/>
    </source>
</evidence>
<dbReference type="CDD" id="cd00086">
    <property type="entry name" value="homeodomain"/>
    <property type="match status" value="1"/>
</dbReference>
<feature type="region of interest" description="Disordered" evidence="15">
    <location>
        <begin position="762"/>
        <end position="802"/>
    </location>
</feature>
<dbReference type="Gene3D" id="1.10.260.40">
    <property type="entry name" value="lambda repressor-like DNA-binding domains"/>
    <property type="match status" value="3"/>
</dbReference>
<dbReference type="SUPFAM" id="SSF46689">
    <property type="entry name" value="Homeodomain-like"/>
    <property type="match status" value="1"/>
</dbReference>
<dbReference type="FunFam" id="1.10.10.60:FF:000116">
    <property type="entry name" value="Cut-like homeobox 2b"/>
    <property type="match status" value="1"/>
</dbReference>
<evidence type="ECO:0000313" key="19">
    <source>
        <dbReference type="Proteomes" id="UP001239994"/>
    </source>
</evidence>
<evidence type="ECO:0000256" key="5">
    <source>
        <dbReference type="ARBA" id="ARBA00023015"/>
    </source>
</evidence>
<dbReference type="FunFam" id="1.10.260.40:FF:000004">
    <property type="entry name" value="Cut-like homeobox 1a"/>
    <property type="match status" value="2"/>
</dbReference>
<dbReference type="PROSITE" id="PS51042">
    <property type="entry name" value="CUT"/>
    <property type="match status" value="3"/>
</dbReference>
<dbReference type="SUPFAM" id="SSF47413">
    <property type="entry name" value="lambda repressor-like DNA-binding domains"/>
    <property type="match status" value="3"/>
</dbReference>
<dbReference type="Pfam" id="PF02376">
    <property type="entry name" value="CUT"/>
    <property type="match status" value="3"/>
</dbReference>
<feature type="region of interest" description="Disordered" evidence="15">
    <location>
        <begin position="1"/>
        <end position="21"/>
    </location>
</feature>
<feature type="compositionally biased region" description="Polar residues" evidence="15">
    <location>
        <begin position="1730"/>
        <end position="1740"/>
    </location>
</feature>
<gene>
    <name evidence="18" type="ORF">P4O66_005886</name>
</gene>
<feature type="compositionally biased region" description="Polar residues" evidence="15">
    <location>
        <begin position="1556"/>
        <end position="1570"/>
    </location>
</feature>
<feature type="region of interest" description="Disordered" evidence="15">
    <location>
        <begin position="1514"/>
        <end position="1540"/>
    </location>
</feature>
<feature type="compositionally biased region" description="Basic and acidic residues" evidence="15">
    <location>
        <begin position="2129"/>
        <end position="2141"/>
    </location>
</feature>
<protein>
    <recommendedName>
        <fullName evidence="13">Homeobox protein cut-like</fullName>
    </recommendedName>
</protein>
<evidence type="ECO:0000256" key="12">
    <source>
        <dbReference type="RuleBase" id="RU000682"/>
    </source>
</evidence>
<evidence type="ECO:0000256" key="6">
    <source>
        <dbReference type="ARBA" id="ARBA00023054"/>
    </source>
</evidence>
<keyword evidence="7 11" id="KW-0238">DNA-binding</keyword>
<evidence type="ECO:0000256" key="15">
    <source>
        <dbReference type="SAM" id="MobiDB-lite"/>
    </source>
</evidence>